<dbReference type="AlphaFoldDB" id="A0A1I2LUI5"/>
<dbReference type="SMART" id="SM00487">
    <property type="entry name" value="DEXDc"/>
    <property type="match status" value="1"/>
</dbReference>
<proteinExistence type="predicted"/>
<dbReference type="InterPro" id="IPR011545">
    <property type="entry name" value="DEAD/DEAH_box_helicase_dom"/>
</dbReference>
<dbReference type="EMBL" id="FOOK01000005">
    <property type="protein sequence ID" value="SFF80766.1"/>
    <property type="molecule type" value="Genomic_DNA"/>
</dbReference>
<evidence type="ECO:0000256" key="4">
    <source>
        <dbReference type="SAM" id="MobiDB-lite"/>
    </source>
</evidence>
<dbReference type="InterPro" id="IPR014001">
    <property type="entry name" value="Helicase_ATP-bd"/>
</dbReference>
<organism evidence="7 8">
    <name type="scientific">Planifilum fulgidum</name>
    <dbReference type="NCBI Taxonomy" id="201973"/>
    <lineage>
        <taxon>Bacteria</taxon>
        <taxon>Bacillati</taxon>
        <taxon>Bacillota</taxon>
        <taxon>Bacilli</taxon>
        <taxon>Bacillales</taxon>
        <taxon>Thermoactinomycetaceae</taxon>
        <taxon>Planifilum</taxon>
    </lineage>
</organism>
<dbReference type="Pfam" id="PF00271">
    <property type="entry name" value="Helicase_C"/>
    <property type="match status" value="1"/>
</dbReference>
<dbReference type="PROSITE" id="PS51194">
    <property type="entry name" value="HELICASE_CTER"/>
    <property type="match status" value="1"/>
</dbReference>
<name>A0A1I2LUI5_9BACL</name>
<dbReference type="GO" id="GO:0043138">
    <property type="term" value="F:3'-5' DNA helicase activity"/>
    <property type="evidence" value="ECO:0007669"/>
    <property type="project" value="TreeGrafter"/>
</dbReference>
<dbReference type="InterPro" id="IPR001650">
    <property type="entry name" value="Helicase_C-like"/>
</dbReference>
<evidence type="ECO:0000256" key="2">
    <source>
        <dbReference type="ARBA" id="ARBA00022840"/>
    </source>
</evidence>
<dbReference type="GO" id="GO:0006270">
    <property type="term" value="P:DNA replication initiation"/>
    <property type="evidence" value="ECO:0007669"/>
    <property type="project" value="TreeGrafter"/>
</dbReference>
<keyword evidence="2" id="KW-0067">ATP-binding</keyword>
<keyword evidence="1" id="KW-0547">Nucleotide-binding</keyword>
<protein>
    <submittedName>
        <fullName evidence="7">Competence protein ComFA</fullName>
    </submittedName>
</protein>
<dbReference type="GO" id="GO:0003677">
    <property type="term" value="F:DNA binding"/>
    <property type="evidence" value="ECO:0007669"/>
    <property type="project" value="UniProtKB-KW"/>
</dbReference>
<dbReference type="SMART" id="SM00490">
    <property type="entry name" value="HELICc"/>
    <property type="match status" value="1"/>
</dbReference>
<dbReference type="SUPFAM" id="SSF52540">
    <property type="entry name" value="P-loop containing nucleoside triphosphate hydrolases"/>
    <property type="match status" value="1"/>
</dbReference>
<dbReference type="GO" id="GO:0005524">
    <property type="term" value="F:ATP binding"/>
    <property type="evidence" value="ECO:0007669"/>
    <property type="project" value="UniProtKB-KW"/>
</dbReference>
<evidence type="ECO:0000259" key="5">
    <source>
        <dbReference type="PROSITE" id="PS51192"/>
    </source>
</evidence>
<dbReference type="PROSITE" id="PS51192">
    <property type="entry name" value="HELICASE_ATP_BIND_1"/>
    <property type="match status" value="1"/>
</dbReference>
<dbReference type="PANTHER" id="PTHR30580">
    <property type="entry name" value="PRIMOSOMAL PROTEIN N"/>
    <property type="match status" value="1"/>
</dbReference>
<dbReference type="InterPro" id="IPR027417">
    <property type="entry name" value="P-loop_NTPase"/>
</dbReference>
<evidence type="ECO:0000256" key="1">
    <source>
        <dbReference type="ARBA" id="ARBA00022741"/>
    </source>
</evidence>
<sequence>MGMETAIYALSRDPSRRISIAPAADAFYWARRGEAVAVLETHPSVGQAFRRMRSGRLRSGKDASGLRLPPPPASSWERWERAARFLRPLLAGRSLLWDEVKALVGELAEPMEERELRAVLQTMCLTGMAFMLPGVEIPPAVSRWRCNRCGTGPEGLFRSRCGRCGSQCVSCDRCLFLGRSRACTPFFFFFPEEKREACRVRVDLRLPALTAGQKWVADRCLEAVRSGEKRFLVWAVAGSGKTEAVLPAVHRVLEQGGHVLWVSPRRDVVEELAPRLERAFPDIPVSVLHGESGWIRTNSPLTAATAHQAWRFYRRFQLVVVDEADAFPMKGDPPLGAGVERAAAEGGTMLWLTATPPEDWRRRLQRGQIPGVILPVRHHGRPLPEPRLFRRWRLWSSLEEARPLPPVTAFLERVAEKEGQGLLFVPRVADVDRLLAWIKKRHPDRLAQCRGVTGREKERKRLLEELRSGKIRFLITTAVLERGITLPRCHVLVFGADHPVFDASALVQIAGRVGRDADYRLGEVWFLSAERTEGQLKAVREIRWMNRMARRRGWLKEEGENSRPSAGRSAGDHVP</sequence>
<evidence type="ECO:0000313" key="7">
    <source>
        <dbReference type="EMBL" id="SFF80766.1"/>
    </source>
</evidence>
<dbReference type="GO" id="GO:0006310">
    <property type="term" value="P:DNA recombination"/>
    <property type="evidence" value="ECO:0007669"/>
    <property type="project" value="TreeGrafter"/>
</dbReference>
<dbReference type="STRING" id="201973.SAMN04488025_105162"/>
<evidence type="ECO:0000259" key="6">
    <source>
        <dbReference type="PROSITE" id="PS51194"/>
    </source>
</evidence>
<dbReference type="Pfam" id="PF00270">
    <property type="entry name" value="DEAD"/>
    <property type="match status" value="1"/>
</dbReference>
<accession>A0A1I2LUI5</accession>
<evidence type="ECO:0000256" key="3">
    <source>
        <dbReference type="ARBA" id="ARBA00023125"/>
    </source>
</evidence>
<reference evidence="7 8" key="1">
    <citation type="submission" date="2016-10" db="EMBL/GenBank/DDBJ databases">
        <authorList>
            <person name="de Groot N.N."/>
        </authorList>
    </citation>
    <scope>NUCLEOTIDE SEQUENCE [LARGE SCALE GENOMIC DNA]</scope>
    <source>
        <strain evidence="7 8">DSM 44945</strain>
    </source>
</reference>
<feature type="domain" description="Helicase ATP-binding" evidence="5">
    <location>
        <begin position="222"/>
        <end position="374"/>
    </location>
</feature>
<dbReference type="Gene3D" id="3.40.50.300">
    <property type="entry name" value="P-loop containing nucleotide triphosphate hydrolases"/>
    <property type="match status" value="2"/>
</dbReference>
<keyword evidence="8" id="KW-1185">Reference proteome</keyword>
<dbReference type="GO" id="GO:0006302">
    <property type="term" value="P:double-strand break repair"/>
    <property type="evidence" value="ECO:0007669"/>
    <property type="project" value="TreeGrafter"/>
</dbReference>
<feature type="region of interest" description="Disordered" evidence="4">
    <location>
        <begin position="556"/>
        <end position="575"/>
    </location>
</feature>
<dbReference type="Proteomes" id="UP000198661">
    <property type="component" value="Unassembled WGS sequence"/>
</dbReference>
<feature type="domain" description="Helicase C-terminal" evidence="6">
    <location>
        <begin position="406"/>
        <end position="563"/>
    </location>
</feature>
<gene>
    <name evidence="7" type="ORF">SAMN04488025_105162</name>
</gene>
<dbReference type="PANTHER" id="PTHR30580:SF1">
    <property type="entry name" value="COMF OPERON PROTEIN 1"/>
    <property type="match status" value="1"/>
</dbReference>
<evidence type="ECO:0000313" key="8">
    <source>
        <dbReference type="Proteomes" id="UP000198661"/>
    </source>
</evidence>
<keyword evidence="3" id="KW-0238">DNA-binding</keyword>